<organism evidence="11 12">
    <name type="scientific">Lithospermum erythrorhizon</name>
    <name type="common">Purple gromwell</name>
    <name type="synonym">Lithospermum officinale var. erythrorhizon</name>
    <dbReference type="NCBI Taxonomy" id="34254"/>
    <lineage>
        <taxon>Eukaryota</taxon>
        <taxon>Viridiplantae</taxon>
        <taxon>Streptophyta</taxon>
        <taxon>Embryophyta</taxon>
        <taxon>Tracheophyta</taxon>
        <taxon>Spermatophyta</taxon>
        <taxon>Magnoliopsida</taxon>
        <taxon>eudicotyledons</taxon>
        <taxon>Gunneridae</taxon>
        <taxon>Pentapetalae</taxon>
        <taxon>asterids</taxon>
        <taxon>lamiids</taxon>
        <taxon>Boraginales</taxon>
        <taxon>Boraginaceae</taxon>
        <taxon>Boraginoideae</taxon>
        <taxon>Lithospermeae</taxon>
        <taxon>Lithospermum</taxon>
    </lineage>
</organism>
<evidence type="ECO:0000259" key="10">
    <source>
        <dbReference type="PROSITE" id="PS50089"/>
    </source>
</evidence>
<dbReference type="AlphaFoldDB" id="A0AAV3NQ48"/>
<dbReference type="Gene3D" id="3.30.40.10">
    <property type="entry name" value="Zinc/RING finger domain, C3HC4 (zinc finger)"/>
    <property type="match status" value="1"/>
</dbReference>
<gene>
    <name evidence="11" type="ORF">LIER_01271</name>
</gene>
<dbReference type="PROSITE" id="PS50089">
    <property type="entry name" value="ZF_RING_2"/>
    <property type="match status" value="1"/>
</dbReference>
<evidence type="ECO:0000256" key="5">
    <source>
        <dbReference type="ARBA" id="ARBA00022771"/>
    </source>
</evidence>
<dbReference type="GO" id="GO:0061630">
    <property type="term" value="F:ubiquitin protein ligase activity"/>
    <property type="evidence" value="ECO:0007669"/>
    <property type="project" value="UniProtKB-EC"/>
</dbReference>
<dbReference type="EMBL" id="BAABME010000120">
    <property type="protein sequence ID" value="GAA0139797.1"/>
    <property type="molecule type" value="Genomic_DNA"/>
</dbReference>
<comment type="catalytic activity">
    <reaction evidence="1">
        <text>S-ubiquitinyl-[E2 ubiquitin-conjugating enzyme]-L-cysteine + [acceptor protein]-L-lysine = [E2 ubiquitin-conjugating enzyme]-L-cysteine + N(6)-ubiquitinyl-[acceptor protein]-L-lysine.</text>
        <dbReference type="EC" id="2.3.2.27"/>
    </reaction>
</comment>
<feature type="compositionally biased region" description="Low complexity" evidence="9">
    <location>
        <begin position="30"/>
        <end position="39"/>
    </location>
</feature>
<keyword evidence="7" id="KW-0862">Zinc</keyword>
<evidence type="ECO:0000256" key="1">
    <source>
        <dbReference type="ARBA" id="ARBA00000900"/>
    </source>
</evidence>
<protein>
    <recommendedName>
        <fullName evidence="2">RING-type E3 ubiquitin transferase</fullName>
        <ecNumber evidence="2">2.3.2.27</ecNumber>
    </recommendedName>
</protein>
<dbReference type="EC" id="2.3.2.27" evidence="2"/>
<dbReference type="InterPro" id="IPR001841">
    <property type="entry name" value="Znf_RING"/>
</dbReference>
<dbReference type="Pfam" id="PF13639">
    <property type="entry name" value="zf-RING_2"/>
    <property type="match status" value="1"/>
</dbReference>
<accession>A0AAV3NQ48</accession>
<proteinExistence type="predicted"/>
<evidence type="ECO:0000313" key="12">
    <source>
        <dbReference type="Proteomes" id="UP001454036"/>
    </source>
</evidence>
<sequence length="127" mass="14717">MGAVCCCCWFGDDEVPQNNPSAIPKNLPGNNQNKQSNQKGVKEAPKEHIPISPVKALKEEHEVEPSYVQYIYEDEEDVCPTCLEEFNYENPKIVTKCSHEYHLSCIYEWMERSKKCPVCNRLMQFDE</sequence>
<evidence type="ECO:0000256" key="9">
    <source>
        <dbReference type="SAM" id="MobiDB-lite"/>
    </source>
</evidence>
<evidence type="ECO:0000256" key="3">
    <source>
        <dbReference type="ARBA" id="ARBA00022679"/>
    </source>
</evidence>
<dbReference type="SMART" id="SM00184">
    <property type="entry name" value="RING"/>
    <property type="match status" value="1"/>
</dbReference>
<evidence type="ECO:0000256" key="8">
    <source>
        <dbReference type="PROSITE-ProRule" id="PRU00175"/>
    </source>
</evidence>
<evidence type="ECO:0000313" key="11">
    <source>
        <dbReference type="EMBL" id="GAA0139797.1"/>
    </source>
</evidence>
<dbReference type="GO" id="GO:0008270">
    <property type="term" value="F:zinc ion binding"/>
    <property type="evidence" value="ECO:0007669"/>
    <property type="project" value="UniProtKB-KW"/>
</dbReference>
<dbReference type="InterPro" id="IPR013083">
    <property type="entry name" value="Znf_RING/FYVE/PHD"/>
</dbReference>
<evidence type="ECO:0000256" key="2">
    <source>
        <dbReference type="ARBA" id="ARBA00012483"/>
    </source>
</evidence>
<keyword evidence="5 8" id="KW-0863">Zinc-finger</keyword>
<evidence type="ECO:0000256" key="6">
    <source>
        <dbReference type="ARBA" id="ARBA00022786"/>
    </source>
</evidence>
<keyword evidence="3" id="KW-0808">Transferase</keyword>
<reference evidence="11 12" key="1">
    <citation type="submission" date="2024-01" db="EMBL/GenBank/DDBJ databases">
        <title>The complete chloroplast genome sequence of Lithospermum erythrorhizon: insights into the phylogenetic relationship among Boraginaceae species and the maternal lineages of purple gromwells.</title>
        <authorList>
            <person name="Okada T."/>
            <person name="Watanabe K."/>
        </authorList>
    </citation>
    <scope>NUCLEOTIDE SEQUENCE [LARGE SCALE GENOMIC DNA]</scope>
</reference>
<name>A0AAV3NQ48_LITER</name>
<keyword evidence="12" id="KW-1185">Reference proteome</keyword>
<feature type="region of interest" description="Disordered" evidence="9">
    <location>
        <begin position="19"/>
        <end position="47"/>
    </location>
</feature>
<keyword evidence="4" id="KW-0479">Metal-binding</keyword>
<dbReference type="PANTHER" id="PTHR46463:SF10">
    <property type="entry name" value="OS01G0926200 PROTEIN"/>
    <property type="match status" value="1"/>
</dbReference>
<keyword evidence="6" id="KW-0833">Ubl conjugation pathway</keyword>
<feature type="domain" description="RING-type" evidence="10">
    <location>
        <begin position="79"/>
        <end position="120"/>
    </location>
</feature>
<evidence type="ECO:0000256" key="7">
    <source>
        <dbReference type="ARBA" id="ARBA00022833"/>
    </source>
</evidence>
<comment type="caution">
    <text evidence="11">The sequence shown here is derived from an EMBL/GenBank/DDBJ whole genome shotgun (WGS) entry which is preliminary data.</text>
</comment>
<dbReference type="PANTHER" id="PTHR46463">
    <property type="entry name" value="ZINC FINGER, RING/FYVE/PHD-TYPE"/>
    <property type="match status" value="1"/>
</dbReference>
<dbReference type="SUPFAM" id="SSF57850">
    <property type="entry name" value="RING/U-box"/>
    <property type="match status" value="1"/>
</dbReference>
<dbReference type="Proteomes" id="UP001454036">
    <property type="component" value="Unassembled WGS sequence"/>
</dbReference>
<evidence type="ECO:0000256" key="4">
    <source>
        <dbReference type="ARBA" id="ARBA00022723"/>
    </source>
</evidence>